<dbReference type="Pfam" id="PF12799">
    <property type="entry name" value="LRR_4"/>
    <property type="match status" value="1"/>
</dbReference>
<sequence length="841" mass="91780">MKKKYFLVLVLLLFASVNAQIIKFPDANFKAKLLADGIDTNGNGEVEVNEAQQVEFLTLEASSISSLEGISSFTNLRALSCNNNQLTSLNVNDLINLEQLSCDYNQLTSLDVSSLTKISYLTCGNNLLTSLNISGLINLQFLLFDYNQLVSIDLSSSTNLLDLYVGNNQLTSLNLSGLTKLRQLYCYYNQLTSIDIIGLTSLGTLSCEYNQLSSLDLSGLPNLNSLSCSNNKLSSLDITGLPNLTSFQFWNNQIKTIDFSSSSNIIELEGGQNPIEFIDFSYLPNLENLWIGYTPIHTFDLSNLKKLKGVNISNCPNLEYVSLKNGSLEDLTFFEDLSSLQLDGRNFSNCPKLQYICGDESELAAISQKISSYNYANCVVGSYCSFTPGGTFYTIQGNNSYDSNNNGCDVLDLPAANLKFSITDGTNTGSVIANATGSYSIPVQAGTQTITPVLENPNYFNVSPTSTIVTFPTQASPFTQDFCVTANGVHPDLEVSILPITRAIPGFDATYKVIYKNKGNQTQSGSINLNFNDAVLDLISANPLTTVQTTDNLSWDFANLLPFETREITVIVNVNSPLETPAVNNGDVLAYNATLISAATDETLTDNSFTFNQIAVNSFDPNDKTCMEGTIIAPSAVGKEVHYMIRFENKGTANAQNIVVKDMIDISKFDISSLVPTSGSHSFTTRITNTNQVEFIFENINLPFDDANNDGYIAFKIKTMPSLTVGDSFSNSASIYFDYNAPIVTNTATTSILQALGTQDFEFANYLSVYPNPAKNLLNIAIKKQIELTSISIYNTLGQLVLVIPNAQQVSSVDVSGLKTGNYFIKVNSDKGSANAKFIKE</sequence>
<evidence type="ECO:0000259" key="6">
    <source>
        <dbReference type="Pfam" id="PF24595"/>
    </source>
</evidence>
<protein>
    <submittedName>
        <fullName evidence="7">T9SS C-terminal target domain-containing protein</fullName>
    </submittedName>
</protein>
<evidence type="ECO:0000313" key="7">
    <source>
        <dbReference type="EMBL" id="PWA07206.1"/>
    </source>
</evidence>
<feature type="chain" id="PRO_5015724020" evidence="4">
    <location>
        <begin position="20"/>
        <end position="841"/>
    </location>
</feature>
<dbReference type="InterPro" id="IPR032675">
    <property type="entry name" value="LRR_dom_sf"/>
</dbReference>
<dbReference type="InterPro" id="IPR003591">
    <property type="entry name" value="Leu-rich_rpt_typical-subtyp"/>
</dbReference>
<feature type="signal peptide" evidence="4">
    <location>
        <begin position="1"/>
        <end position="19"/>
    </location>
</feature>
<keyword evidence="8" id="KW-1185">Reference proteome</keyword>
<dbReference type="InterPro" id="IPR055353">
    <property type="entry name" value="DUF7619"/>
</dbReference>
<dbReference type="InterPro" id="IPR052574">
    <property type="entry name" value="CDIRP"/>
</dbReference>
<dbReference type="AlphaFoldDB" id="A0A2U1JPV3"/>
<dbReference type="NCBIfam" id="TIGR04183">
    <property type="entry name" value="Por_Secre_tail"/>
    <property type="match status" value="1"/>
</dbReference>
<keyword evidence="3" id="KW-0677">Repeat</keyword>
<organism evidence="7 8">
    <name type="scientific">Flavobacterium psychrotolerans</name>
    <dbReference type="NCBI Taxonomy" id="2169410"/>
    <lineage>
        <taxon>Bacteria</taxon>
        <taxon>Pseudomonadati</taxon>
        <taxon>Bacteroidota</taxon>
        <taxon>Flavobacteriia</taxon>
        <taxon>Flavobacteriales</taxon>
        <taxon>Flavobacteriaceae</taxon>
        <taxon>Flavobacterium</taxon>
    </lineage>
</organism>
<gene>
    <name evidence="7" type="ORF">DB895_00325</name>
</gene>
<evidence type="ECO:0000256" key="4">
    <source>
        <dbReference type="SAM" id="SignalP"/>
    </source>
</evidence>
<dbReference type="Pfam" id="PF24595">
    <property type="entry name" value="DUF7619"/>
    <property type="match status" value="1"/>
</dbReference>
<name>A0A2U1JPV3_9FLAO</name>
<keyword evidence="2 4" id="KW-0732">Signal</keyword>
<dbReference type="NCBIfam" id="TIGR01451">
    <property type="entry name" value="B_ant_repeat"/>
    <property type="match status" value="1"/>
</dbReference>
<dbReference type="SMART" id="SM00369">
    <property type="entry name" value="LRR_TYP"/>
    <property type="match status" value="5"/>
</dbReference>
<evidence type="ECO:0000256" key="2">
    <source>
        <dbReference type="ARBA" id="ARBA00022729"/>
    </source>
</evidence>
<dbReference type="Gene3D" id="3.80.10.10">
    <property type="entry name" value="Ribonuclease Inhibitor"/>
    <property type="match status" value="2"/>
</dbReference>
<accession>A0A2U1JPV3</accession>
<dbReference type="PANTHER" id="PTHR47566">
    <property type="match status" value="1"/>
</dbReference>
<evidence type="ECO:0000313" key="8">
    <source>
        <dbReference type="Proteomes" id="UP000245449"/>
    </source>
</evidence>
<dbReference type="InterPro" id="IPR047589">
    <property type="entry name" value="DUF11_rpt"/>
</dbReference>
<keyword evidence="1" id="KW-0433">Leucine-rich repeat</keyword>
<dbReference type="SUPFAM" id="SSF52058">
    <property type="entry name" value="L domain-like"/>
    <property type="match status" value="1"/>
</dbReference>
<reference evidence="7 8" key="1">
    <citation type="submission" date="2018-04" db="EMBL/GenBank/DDBJ databases">
        <title>Flavobacterium sp. nov., isolated from glacier ice.</title>
        <authorList>
            <person name="Liu Q."/>
            <person name="Xin Y.-H."/>
        </authorList>
    </citation>
    <scope>NUCLEOTIDE SEQUENCE [LARGE SCALE GENOMIC DNA]</scope>
    <source>
        <strain evidence="7 8">RB1R5</strain>
    </source>
</reference>
<proteinExistence type="predicted"/>
<dbReference type="Proteomes" id="UP000245449">
    <property type="component" value="Unassembled WGS sequence"/>
</dbReference>
<dbReference type="Pfam" id="PF18962">
    <property type="entry name" value="Por_Secre_tail"/>
    <property type="match status" value="1"/>
</dbReference>
<feature type="domain" description="DUF7619" evidence="6">
    <location>
        <begin position="620"/>
        <end position="750"/>
    </location>
</feature>
<comment type="caution">
    <text evidence="7">The sequence shown here is derived from an EMBL/GenBank/DDBJ whole genome shotgun (WGS) entry which is preliminary data.</text>
</comment>
<feature type="domain" description="Secretion system C-terminal sorting" evidence="5">
    <location>
        <begin position="769"/>
        <end position="839"/>
    </location>
</feature>
<dbReference type="GO" id="GO:0035591">
    <property type="term" value="F:signaling adaptor activity"/>
    <property type="evidence" value="ECO:0007669"/>
    <property type="project" value="TreeGrafter"/>
</dbReference>
<dbReference type="InterPro" id="IPR025875">
    <property type="entry name" value="Leu-rich_rpt_4"/>
</dbReference>
<evidence type="ECO:0000259" key="5">
    <source>
        <dbReference type="Pfam" id="PF18962"/>
    </source>
</evidence>
<dbReference type="PANTHER" id="PTHR47566:SF1">
    <property type="entry name" value="PROTEIN NUD1"/>
    <property type="match status" value="1"/>
</dbReference>
<evidence type="ECO:0000256" key="1">
    <source>
        <dbReference type="ARBA" id="ARBA00022614"/>
    </source>
</evidence>
<dbReference type="OrthoDB" id="1110367at2"/>
<dbReference type="InterPro" id="IPR026444">
    <property type="entry name" value="Secre_tail"/>
</dbReference>
<evidence type="ECO:0000256" key="3">
    <source>
        <dbReference type="ARBA" id="ARBA00022737"/>
    </source>
</evidence>
<dbReference type="EMBL" id="QCZI01000001">
    <property type="protein sequence ID" value="PWA07206.1"/>
    <property type="molecule type" value="Genomic_DNA"/>
</dbReference>
<dbReference type="RefSeq" id="WP_116723353.1">
    <property type="nucleotide sequence ID" value="NZ_QCZI01000001.1"/>
</dbReference>